<comment type="caution">
    <text evidence="1">The sequence shown here is derived from an EMBL/GenBank/DDBJ whole genome shotgun (WGS) entry which is preliminary data.</text>
</comment>
<protein>
    <submittedName>
        <fullName evidence="1">Cytochrome C oxidase subunit II</fullName>
    </submittedName>
</protein>
<keyword evidence="2" id="KW-1185">Reference proteome</keyword>
<proteinExistence type="predicted"/>
<dbReference type="Proteomes" id="UP001310386">
    <property type="component" value="Unassembled WGS sequence"/>
</dbReference>
<name>A0ABU5ZKI8_9BACL</name>
<evidence type="ECO:0000313" key="1">
    <source>
        <dbReference type="EMBL" id="MEB3102757.1"/>
    </source>
</evidence>
<reference evidence="1" key="1">
    <citation type="submission" date="2023-12" db="EMBL/GenBank/DDBJ databases">
        <title>Fervidustalea candida gen. nov., sp. nov., a novel member of the family Paenibacillaceae isolated from a geothermal area.</title>
        <authorList>
            <person name="Li W.-J."/>
            <person name="Jiao J.-Y."/>
            <person name="Chen Y."/>
        </authorList>
    </citation>
    <scope>NUCLEOTIDE SEQUENCE</scope>
    <source>
        <strain evidence="1">SYSU GA230002</strain>
    </source>
</reference>
<gene>
    <name evidence="1" type="ORF">VF724_13895</name>
</gene>
<dbReference type="SUPFAM" id="SSF49503">
    <property type="entry name" value="Cupredoxins"/>
    <property type="match status" value="1"/>
</dbReference>
<dbReference type="InterPro" id="IPR008972">
    <property type="entry name" value="Cupredoxin"/>
</dbReference>
<organism evidence="1 2">
    <name type="scientific">Ferviditalea candida</name>
    <dbReference type="NCBI Taxonomy" id="3108399"/>
    <lineage>
        <taxon>Bacteria</taxon>
        <taxon>Bacillati</taxon>
        <taxon>Bacillota</taxon>
        <taxon>Bacilli</taxon>
        <taxon>Bacillales</taxon>
        <taxon>Paenibacillaceae</taxon>
        <taxon>Ferviditalea</taxon>
    </lineage>
</organism>
<accession>A0ABU5ZKI8</accession>
<evidence type="ECO:0000313" key="2">
    <source>
        <dbReference type="Proteomes" id="UP001310386"/>
    </source>
</evidence>
<dbReference type="Gene3D" id="2.60.40.420">
    <property type="entry name" value="Cupredoxins - blue copper proteins"/>
    <property type="match status" value="1"/>
</dbReference>
<dbReference type="RefSeq" id="WP_371754879.1">
    <property type="nucleotide sequence ID" value="NZ_JAYJLD010000022.1"/>
</dbReference>
<sequence>MQKYLMVILITAAAIFGIVAMIAQTPKSNEELAKEQKNQLRISATNFQFDKPEYHVKQGSKLTVVLVNKEGIHGLGIPDLNVNLQGDKLQQEVTFDKPGTFDMHCIVMCGAGHANMKSKLVVDPS</sequence>
<dbReference type="EMBL" id="JAYJLD010000022">
    <property type="protein sequence ID" value="MEB3102757.1"/>
    <property type="molecule type" value="Genomic_DNA"/>
</dbReference>